<keyword evidence="4" id="KW-0472">Membrane</keyword>
<dbReference type="PANTHER" id="PTHR43531:SF14">
    <property type="entry name" value="METHYL-ACCEPTING CHEMOTAXIS PROTEIN I-RELATED"/>
    <property type="match status" value="1"/>
</dbReference>
<evidence type="ECO:0000256" key="1">
    <source>
        <dbReference type="ARBA" id="ARBA00022481"/>
    </source>
</evidence>
<reference evidence="7" key="1">
    <citation type="journal article" date="2014" name="Int. J. Syst. Evol. Microbiol.">
        <title>Complete genome sequence of Corynebacterium casei LMG S-19264T (=DSM 44701T), isolated from a smear-ripened cheese.</title>
        <authorList>
            <consortium name="US DOE Joint Genome Institute (JGI-PGF)"/>
            <person name="Walter F."/>
            <person name="Albersmeier A."/>
            <person name="Kalinowski J."/>
            <person name="Ruckert C."/>
        </authorList>
    </citation>
    <scope>NUCLEOTIDE SEQUENCE</scope>
    <source>
        <strain evidence="7">KCTC 12344</strain>
    </source>
</reference>
<name>A0A4V1ATG8_9BURK</name>
<feature type="transmembrane region" description="Helical" evidence="4">
    <location>
        <begin position="317"/>
        <end position="335"/>
    </location>
</feature>
<evidence type="ECO:0000313" key="9">
    <source>
        <dbReference type="Proteomes" id="UP000294359"/>
    </source>
</evidence>
<dbReference type="InterPro" id="IPR051310">
    <property type="entry name" value="MCP_chemotaxis"/>
</dbReference>
<dbReference type="EMBL" id="BMWW01000005">
    <property type="protein sequence ID" value="GGY96545.1"/>
    <property type="molecule type" value="Genomic_DNA"/>
</dbReference>
<dbReference type="SMART" id="SM00304">
    <property type="entry name" value="HAMP"/>
    <property type="match status" value="1"/>
</dbReference>
<dbReference type="SMART" id="SM00283">
    <property type="entry name" value="MA"/>
    <property type="match status" value="1"/>
</dbReference>
<dbReference type="GO" id="GO:0006935">
    <property type="term" value="P:chemotaxis"/>
    <property type="evidence" value="ECO:0007669"/>
    <property type="project" value="TreeGrafter"/>
</dbReference>
<dbReference type="Proteomes" id="UP000619512">
    <property type="component" value="Unassembled WGS sequence"/>
</dbReference>
<dbReference type="AlphaFoldDB" id="A0A4V1ATG8"/>
<protein>
    <submittedName>
        <fullName evidence="8">HAMP domain-containing protein</fullName>
    </submittedName>
    <submittedName>
        <fullName evidence="7">Methyl-accepting chemotaxis protein</fullName>
    </submittedName>
</protein>
<dbReference type="SUPFAM" id="SSF58104">
    <property type="entry name" value="Methyl-accepting chemotaxis protein (MCP) signaling domain"/>
    <property type="match status" value="1"/>
</dbReference>
<proteinExistence type="inferred from homology"/>
<feature type="domain" description="Methyl-accepting transducer" evidence="5">
    <location>
        <begin position="396"/>
        <end position="625"/>
    </location>
</feature>
<dbReference type="OrthoDB" id="343520at2"/>
<keyword evidence="3" id="KW-0807">Transducer</keyword>
<dbReference type="PROSITE" id="PS50885">
    <property type="entry name" value="HAMP"/>
    <property type="match status" value="1"/>
</dbReference>
<evidence type="ECO:0000259" key="6">
    <source>
        <dbReference type="PROSITE" id="PS50885"/>
    </source>
</evidence>
<organism evidence="7 10">
    <name type="scientific">Pseudoduganella plicata</name>
    <dbReference type="NCBI Taxonomy" id="321984"/>
    <lineage>
        <taxon>Bacteria</taxon>
        <taxon>Pseudomonadati</taxon>
        <taxon>Pseudomonadota</taxon>
        <taxon>Betaproteobacteria</taxon>
        <taxon>Burkholderiales</taxon>
        <taxon>Oxalobacteraceae</taxon>
        <taxon>Telluria group</taxon>
        <taxon>Pseudoduganella</taxon>
    </lineage>
</organism>
<evidence type="ECO:0000256" key="2">
    <source>
        <dbReference type="ARBA" id="ARBA00029447"/>
    </source>
</evidence>
<reference evidence="8 9" key="2">
    <citation type="submission" date="2019-03" db="EMBL/GenBank/DDBJ databases">
        <title>Draft Genome Sequences of Six Type Strains of the Genus Massilia.</title>
        <authorList>
            <person name="Miess H."/>
            <person name="Frediansyhah A."/>
            <person name="Gross H."/>
        </authorList>
    </citation>
    <scope>NUCLEOTIDE SEQUENCE [LARGE SCALE GENOMIC DNA]</scope>
    <source>
        <strain evidence="8 9">DSM 17505</strain>
    </source>
</reference>
<dbReference type="GO" id="GO:0007165">
    <property type="term" value="P:signal transduction"/>
    <property type="evidence" value="ECO:0007669"/>
    <property type="project" value="UniProtKB-KW"/>
</dbReference>
<dbReference type="Gene3D" id="1.10.287.950">
    <property type="entry name" value="Methyl-accepting chemotaxis protein"/>
    <property type="match status" value="1"/>
</dbReference>
<dbReference type="EMBL" id="CP038026">
    <property type="protein sequence ID" value="QBQ35618.1"/>
    <property type="molecule type" value="Genomic_DNA"/>
</dbReference>
<reference evidence="7" key="3">
    <citation type="submission" date="2022-12" db="EMBL/GenBank/DDBJ databases">
        <authorList>
            <person name="Sun Q."/>
            <person name="Kim S."/>
        </authorList>
    </citation>
    <scope>NUCLEOTIDE SEQUENCE</scope>
    <source>
        <strain evidence="7">KCTC 12344</strain>
    </source>
</reference>
<keyword evidence="4" id="KW-0812">Transmembrane</keyword>
<keyword evidence="1" id="KW-0488">Methylation</keyword>
<dbReference type="PANTHER" id="PTHR43531">
    <property type="entry name" value="PROTEIN ICFG"/>
    <property type="match status" value="1"/>
</dbReference>
<evidence type="ECO:0000256" key="4">
    <source>
        <dbReference type="SAM" id="Phobius"/>
    </source>
</evidence>
<keyword evidence="9" id="KW-1185">Reference proteome</keyword>
<dbReference type="RefSeq" id="WP_134383857.1">
    <property type="nucleotide sequence ID" value="NZ_BMWW01000005.1"/>
</dbReference>
<dbReference type="GO" id="GO:0004888">
    <property type="term" value="F:transmembrane signaling receptor activity"/>
    <property type="evidence" value="ECO:0007669"/>
    <property type="project" value="TreeGrafter"/>
</dbReference>
<feature type="transmembrane region" description="Helical" evidence="4">
    <location>
        <begin position="20"/>
        <end position="40"/>
    </location>
</feature>
<dbReference type="GO" id="GO:0005886">
    <property type="term" value="C:plasma membrane"/>
    <property type="evidence" value="ECO:0007669"/>
    <property type="project" value="TreeGrafter"/>
</dbReference>
<dbReference type="Pfam" id="PF00672">
    <property type="entry name" value="HAMP"/>
    <property type="match status" value="1"/>
</dbReference>
<evidence type="ECO:0000259" key="5">
    <source>
        <dbReference type="PROSITE" id="PS50111"/>
    </source>
</evidence>
<sequence length="651" mass="68770">MRFLFHPAVALMQRLCLLPKFLVISLVFLLPLLLATGLLMSELQRSVAATERERTGVAGVTRLVEIARLAQQRRALEHLRLAAHQPTDAAALSRELAERLAELESWRRGPGSAVLADSGKLPAQWSTLRADNPARDARASFTLHSALIAEASRLMGDVADRSGLSLDPEVRTHHLAELFLTTFPDIADSLSVLSARGGAYIDSGLLEANEDGLLNATALLARHALERVPDQARRLTATNPALEPVLAPRMAAVPAALAFLDRSRNEVTNAVDQTSGREFNAAGSRAVDGLYGIVRTSAVALDGLLAKRAARDRLRRNIVLGAVLAAILVAAWLYAGFYHSFARDIGALHGAVQAAAAGDLSVRISSPARDELGSLTDAFANTMGTLSALMTDIRRGARRIDGAADELAAGNAGLSAQTDRQAQVLGDTVASMRELAQSVSDNAVHVQHGEALARTAADTAIRSGSDVLAVVDVVKAMRTGSERIADIIGVIDGIAFQTNILALNAAVEAARAGEQGRGFAVVAAEVRSLAQRSAAAALEVKHLIAASVTQVEAGSELADQAGNTMAQLQDAVRQMTAVLERIGAVEAAQRTEIAALNVALDRIDRMNRRNAELTAQASSGASRIHAESALLNGALGRFRLRRQAAVQPALS</sequence>
<keyword evidence="4" id="KW-1133">Transmembrane helix</keyword>
<gene>
    <name evidence="8" type="ORF">E1742_05125</name>
    <name evidence="7" type="ORF">GCM10007388_32560</name>
</gene>
<accession>A0A4V1ATG8</accession>
<comment type="similarity">
    <text evidence="2">Belongs to the methyl-accepting chemotaxis (MCP) protein family.</text>
</comment>
<dbReference type="CDD" id="cd06225">
    <property type="entry name" value="HAMP"/>
    <property type="match status" value="1"/>
</dbReference>
<dbReference type="InterPro" id="IPR004089">
    <property type="entry name" value="MCPsignal_dom"/>
</dbReference>
<dbReference type="PROSITE" id="PS50111">
    <property type="entry name" value="CHEMOTAXIS_TRANSDUC_2"/>
    <property type="match status" value="1"/>
</dbReference>
<dbReference type="Pfam" id="PF00015">
    <property type="entry name" value="MCPsignal"/>
    <property type="match status" value="1"/>
</dbReference>
<evidence type="ECO:0000313" key="7">
    <source>
        <dbReference type="EMBL" id="GGY96545.1"/>
    </source>
</evidence>
<dbReference type="InterPro" id="IPR003660">
    <property type="entry name" value="HAMP_dom"/>
</dbReference>
<evidence type="ECO:0000313" key="10">
    <source>
        <dbReference type="Proteomes" id="UP000619512"/>
    </source>
</evidence>
<evidence type="ECO:0000256" key="3">
    <source>
        <dbReference type="PROSITE-ProRule" id="PRU00284"/>
    </source>
</evidence>
<feature type="domain" description="HAMP" evidence="6">
    <location>
        <begin position="339"/>
        <end position="391"/>
    </location>
</feature>
<dbReference type="Proteomes" id="UP000294359">
    <property type="component" value="Chromosome"/>
</dbReference>
<evidence type="ECO:0000313" key="8">
    <source>
        <dbReference type="EMBL" id="QBQ35618.1"/>
    </source>
</evidence>